<dbReference type="InterPro" id="IPR001351">
    <property type="entry name" value="Ribosomal_uS3_C"/>
</dbReference>
<dbReference type="GO" id="GO:0003723">
    <property type="term" value="F:RNA binding"/>
    <property type="evidence" value="ECO:0007669"/>
    <property type="project" value="UniProtKB-UniRule"/>
</dbReference>
<reference evidence="10" key="1">
    <citation type="journal article" date="2020" name="Stud. Mycol.">
        <title>101 Dothideomycetes genomes: a test case for predicting lifestyles and emergence of pathogens.</title>
        <authorList>
            <person name="Haridas S."/>
            <person name="Albert R."/>
            <person name="Binder M."/>
            <person name="Bloem J."/>
            <person name="Labutti K."/>
            <person name="Salamov A."/>
            <person name="Andreopoulos B."/>
            <person name="Baker S."/>
            <person name="Barry K."/>
            <person name="Bills G."/>
            <person name="Bluhm B."/>
            <person name="Cannon C."/>
            <person name="Castanera R."/>
            <person name="Culley D."/>
            <person name="Daum C."/>
            <person name="Ezra D."/>
            <person name="Gonzalez J."/>
            <person name="Henrissat B."/>
            <person name="Kuo A."/>
            <person name="Liang C."/>
            <person name="Lipzen A."/>
            <person name="Lutzoni F."/>
            <person name="Magnuson J."/>
            <person name="Mondo S."/>
            <person name="Nolan M."/>
            <person name="Ohm R."/>
            <person name="Pangilinan J."/>
            <person name="Park H.-J."/>
            <person name="Ramirez L."/>
            <person name="Alfaro M."/>
            <person name="Sun H."/>
            <person name="Tritt A."/>
            <person name="Yoshinaga Y."/>
            <person name="Zwiers L.-H."/>
            <person name="Turgeon B."/>
            <person name="Goodwin S."/>
            <person name="Spatafora J."/>
            <person name="Crous P."/>
            <person name="Grigoriev I."/>
        </authorList>
    </citation>
    <scope>NUCLEOTIDE SEQUENCE</scope>
    <source>
        <strain evidence="10">Tuck. ex Michener</strain>
    </source>
</reference>
<evidence type="ECO:0000313" key="11">
    <source>
        <dbReference type="Proteomes" id="UP000800092"/>
    </source>
</evidence>
<sequence>MAAPQKQISKRRKFVADGVFYAELNEFFQRELAEEGYSGVEVRVTPTVTDIIIRATHTQEVLGEQGRRIRELTSLIQKRFKFPENSVSLYAAKVQNRGLSAVAQCESLRYKLLNGLAVRRACYGVLRFIMESGAKGCEVVVSGKLRAARAKSMKFTDGFMIHSGQPAKDFIDNATRHVLLRQGVLGIKVKIMRGSDPEGKAGPQKSLPDSVTVIEPKEEQSVVQPMSTDYGSKAIQVQQAAEQQRLAEQQEGQGQEVGDGFAAE</sequence>
<name>A0A6A6GZE6_VIRVR</name>
<keyword evidence="3 7" id="KW-0689">Ribosomal protein</keyword>
<comment type="similarity">
    <text evidence="1 7">Belongs to the universal ribosomal protein uS3 family.</text>
</comment>
<dbReference type="Pfam" id="PF07650">
    <property type="entry name" value="KH_2"/>
    <property type="match status" value="1"/>
</dbReference>
<proteinExistence type="inferred from homology"/>
<evidence type="ECO:0000256" key="6">
    <source>
        <dbReference type="PROSITE-ProRule" id="PRU00118"/>
    </source>
</evidence>
<evidence type="ECO:0000259" key="9">
    <source>
        <dbReference type="PROSITE" id="PS50823"/>
    </source>
</evidence>
<dbReference type="InterPro" id="IPR009019">
    <property type="entry name" value="KH_sf_prok-type"/>
</dbReference>
<dbReference type="FunFam" id="3.30.1140.32:FF:000004">
    <property type="entry name" value="40S ribosomal protein S3"/>
    <property type="match status" value="1"/>
</dbReference>
<dbReference type="FunFam" id="3.30.300.20:FF:000006">
    <property type="entry name" value="40S ribosomal protein S3"/>
    <property type="match status" value="1"/>
</dbReference>
<evidence type="ECO:0000256" key="4">
    <source>
        <dbReference type="ARBA" id="ARBA00023274"/>
    </source>
</evidence>
<dbReference type="InterPro" id="IPR005703">
    <property type="entry name" value="Ribosomal_uS3_euk/arc"/>
</dbReference>
<gene>
    <name evidence="10" type="ORF">EV356DRAFT_507928</name>
</gene>
<keyword evidence="2 6" id="KW-0694">RNA-binding</keyword>
<evidence type="ECO:0000256" key="2">
    <source>
        <dbReference type="ARBA" id="ARBA00022884"/>
    </source>
</evidence>
<organism evidence="10 11">
    <name type="scientific">Viridothelium virens</name>
    <name type="common">Speckled blister lichen</name>
    <name type="synonym">Trypethelium virens</name>
    <dbReference type="NCBI Taxonomy" id="1048519"/>
    <lineage>
        <taxon>Eukaryota</taxon>
        <taxon>Fungi</taxon>
        <taxon>Dikarya</taxon>
        <taxon>Ascomycota</taxon>
        <taxon>Pezizomycotina</taxon>
        <taxon>Dothideomycetes</taxon>
        <taxon>Dothideomycetes incertae sedis</taxon>
        <taxon>Trypetheliales</taxon>
        <taxon>Trypetheliaceae</taxon>
        <taxon>Viridothelium</taxon>
    </lineage>
</organism>
<dbReference type="GO" id="GO:0022627">
    <property type="term" value="C:cytosolic small ribosomal subunit"/>
    <property type="evidence" value="ECO:0007669"/>
    <property type="project" value="TreeGrafter"/>
</dbReference>
<dbReference type="InterPro" id="IPR015946">
    <property type="entry name" value="KH_dom-like_a/b"/>
</dbReference>
<dbReference type="PANTHER" id="PTHR11760:SF32">
    <property type="entry name" value="SMALL RIBOSOMAL SUBUNIT PROTEIN US3"/>
    <property type="match status" value="1"/>
</dbReference>
<dbReference type="SUPFAM" id="SSF54821">
    <property type="entry name" value="Ribosomal protein S3 C-terminal domain"/>
    <property type="match status" value="1"/>
</dbReference>
<dbReference type="GO" id="GO:0005634">
    <property type="term" value="C:nucleus"/>
    <property type="evidence" value="ECO:0007669"/>
    <property type="project" value="TreeGrafter"/>
</dbReference>
<dbReference type="CDD" id="cd02413">
    <property type="entry name" value="KH-II_40S_S3"/>
    <property type="match status" value="1"/>
</dbReference>
<dbReference type="Proteomes" id="UP000800092">
    <property type="component" value="Unassembled WGS sequence"/>
</dbReference>
<dbReference type="InterPro" id="IPR004044">
    <property type="entry name" value="KH_dom_type_2"/>
</dbReference>
<feature type="compositionally biased region" description="Polar residues" evidence="8">
    <location>
        <begin position="221"/>
        <end position="230"/>
    </location>
</feature>
<dbReference type="InterPro" id="IPR018280">
    <property type="entry name" value="Ribosomal_uS3_CS"/>
</dbReference>
<evidence type="ECO:0000256" key="1">
    <source>
        <dbReference type="ARBA" id="ARBA00010761"/>
    </source>
</evidence>
<accession>A0A6A6GZE6</accession>
<evidence type="ECO:0000313" key="10">
    <source>
        <dbReference type="EMBL" id="KAF2230971.1"/>
    </source>
</evidence>
<keyword evidence="11" id="KW-1185">Reference proteome</keyword>
<dbReference type="PROSITE" id="PS00548">
    <property type="entry name" value="RIBOSOMAL_S3"/>
    <property type="match status" value="1"/>
</dbReference>
<dbReference type="PROSITE" id="PS50823">
    <property type="entry name" value="KH_TYPE_2"/>
    <property type="match status" value="1"/>
</dbReference>
<feature type="region of interest" description="Disordered" evidence="8">
    <location>
        <begin position="195"/>
        <end position="264"/>
    </location>
</feature>
<evidence type="ECO:0000256" key="5">
    <source>
        <dbReference type="ARBA" id="ARBA00035408"/>
    </source>
</evidence>
<dbReference type="SUPFAM" id="SSF54814">
    <property type="entry name" value="Prokaryotic type KH domain (KH-domain type II)"/>
    <property type="match status" value="1"/>
</dbReference>
<protein>
    <recommendedName>
        <fullName evidence="5">40S ribosomal protein S3</fullName>
    </recommendedName>
</protein>
<dbReference type="EMBL" id="ML991833">
    <property type="protein sequence ID" value="KAF2230971.1"/>
    <property type="molecule type" value="Genomic_DNA"/>
</dbReference>
<dbReference type="Gene3D" id="3.30.1140.32">
    <property type="entry name" value="Ribosomal protein S3, C-terminal domain"/>
    <property type="match status" value="1"/>
</dbReference>
<feature type="domain" description="KH type-2" evidence="9">
    <location>
        <begin position="24"/>
        <end position="95"/>
    </location>
</feature>
<dbReference type="Gene3D" id="3.30.300.20">
    <property type="match status" value="1"/>
</dbReference>
<dbReference type="NCBIfam" id="TIGR01008">
    <property type="entry name" value="uS3_euk_arch"/>
    <property type="match status" value="1"/>
</dbReference>
<dbReference type="AlphaFoldDB" id="A0A6A6GZE6"/>
<evidence type="ECO:0000256" key="3">
    <source>
        <dbReference type="ARBA" id="ARBA00022980"/>
    </source>
</evidence>
<evidence type="ECO:0000256" key="8">
    <source>
        <dbReference type="SAM" id="MobiDB-lite"/>
    </source>
</evidence>
<evidence type="ECO:0000256" key="7">
    <source>
        <dbReference type="RuleBase" id="RU003624"/>
    </source>
</evidence>
<dbReference type="GO" id="GO:0003735">
    <property type="term" value="F:structural constituent of ribosome"/>
    <property type="evidence" value="ECO:0007669"/>
    <property type="project" value="InterPro"/>
</dbReference>
<dbReference type="PANTHER" id="PTHR11760">
    <property type="entry name" value="30S/40S RIBOSOMAL PROTEIN S3"/>
    <property type="match status" value="1"/>
</dbReference>
<dbReference type="InterPro" id="IPR036419">
    <property type="entry name" value="Ribosomal_S3_C_sf"/>
</dbReference>
<keyword evidence="4 7" id="KW-0687">Ribonucleoprotein</keyword>
<dbReference type="OrthoDB" id="10248446at2759"/>
<feature type="compositionally biased region" description="Low complexity" evidence="8">
    <location>
        <begin position="234"/>
        <end position="264"/>
    </location>
</feature>
<dbReference type="NCBIfam" id="NF003219">
    <property type="entry name" value="PRK04191.1"/>
    <property type="match status" value="1"/>
</dbReference>
<dbReference type="GO" id="GO:0006412">
    <property type="term" value="P:translation"/>
    <property type="evidence" value="ECO:0007669"/>
    <property type="project" value="InterPro"/>
</dbReference>
<dbReference type="InterPro" id="IPR057258">
    <property type="entry name" value="Ribosomal_uS3"/>
</dbReference>
<dbReference type="Pfam" id="PF00189">
    <property type="entry name" value="Ribosomal_S3_C"/>
    <property type="match status" value="1"/>
</dbReference>